<keyword evidence="3" id="KW-1185">Reference proteome</keyword>
<accession>A0A285D4F5</accession>
<keyword evidence="1" id="KW-0472">Membrane</keyword>
<evidence type="ECO:0000313" key="3">
    <source>
        <dbReference type="Proteomes" id="UP000219546"/>
    </source>
</evidence>
<evidence type="ECO:0000313" key="2">
    <source>
        <dbReference type="EMBL" id="SNX74697.1"/>
    </source>
</evidence>
<sequence>MFFMLFTVSLILSITGGVLLSKNEQVIGFTLLALGLILFFLTTIFYRSKKGKKTDCFPDCDFFDCDGGGLDCKGPDCT</sequence>
<dbReference type="Proteomes" id="UP000219546">
    <property type="component" value="Unassembled WGS sequence"/>
</dbReference>
<proteinExistence type="predicted"/>
<keyword evidence="1" id="KW-0812">Transmembrane</keyword>
<organism evidence="2 3">
    <name type="scientific">Bacillus oleivorans</name>
    <dbReference type="NCBI Taxonomy" id="1448271"/>
    <lineage>
        <taxon>Bacteria</taxon>
        <taxon>Bacillati</taxon>
        <taxon>Bacillota</taxon>
        <taxon>Bacilli</taxon>
        <taxon>Bacillales</taxon>
        <taxon>Bacillaceae</taxon>
        <taxon>Bacillus</taxon>
    </lineage>
</organism>
<evidence type="ECO:0000256" key="1">
    <source>
        <dbReference type="SAM" id="Phobius"/>
    </source>
</evidence>
<gene>
    <name evidence="2" type="ORF">SAMN05877753_11018</name>
</gene>
<name>A0A285D4F5_9BACI</name>
<reference evidence="2 3" key="1">
    <citation type="submission" date="2017-08" db="EMBL/GenBank/DDBJ databases">
        <authorList>
            <person name="de Groot N.N."/>
        </authorList>
    </citation>
    <scope>NUCLEOTIDE SEQUENCE [LARGE SCALE GENOMIC DNA]</scope>
    <source>
        <strain evidence="2 3">JC228</strain>
    </source>
</reference>
<keyword evidence="1" id="KW-1133">Transmembrane helix</keyword>
<dbReference type="EMBL" id="OAOP01000010">
    <property type="protein sequence ID" value="SNX74697.1"/>
    <property type="molecule type" value="Genomic_DNA"/>
</dbReference>
<dbReference type="AlphaFoldDB" id="A0A285D4F5"/>
<protein>
    <submittedName>
        <fullName evidence="2">Uncharacterized protein</fullName>
    </submittedName>
</protein>
<feature type="transmembrane region" description="Helical" evidence="1">
    <location>
        <begin position="26"/>
        <end position="46"/>
    </location>
</feature>